<feature type="transmembrane region" description="Helical" evidence="8">
    <location>
        <begin position="7"/>
        <end position="25"/>
    </location>
</feature>
<sequence length="355" mass="39012">MSKGKKILLYSALFILATYFLFLGLAQAKGFLIPLTAAIILSLLMVPLSQKMEKRFMNRASASLVSTFIIFLVSVGFVALVSFQVKSIVDKWPDIKETMTPKIERLRSFVLEHTPVEKGDLEQSGESSSIPMMGSGSSSRGEQAANFFSQVMSFFADYLLTFIYIFFLLNYRHRFKEFLLKLFPDEKKKDVKTVIEKSASVTQHYLVGKLFLIGLLAVLYSVGLGISGVDNFILISVLAAVLSLVPYVGNIIGFGLALAFGYLTSGESGVLIGIIITFAIAQFVESYVLEPYVVGDQVDLHPFFVILAVIVGNMVWGVAGMILSIPILAMINVVLLNVGPLQAFGFLFSKEDSSD</sequence>
<keyword evidence="5 8" id="KW-0812">Transmembrane</keyword>
<evidence type="ECO:0000256" key="5">
    <source>
        <dbReference type="ARBA" id="ARBA00022692"/>
    </source>
</evidence>
<feature type="transmembrane region" description="Helical" evidence="8">
    <location>
        <begin position="147"/>
        <end position="171"/>
    </location>
</feature>
<dbReference type="RefSeq" id="WP_189603748.1">
    <property type="nucleotide sequence ID" value="NZ_BMXB01000002.1"/>
</dbReference>
<feature type="transmembrane region" description="Helical" evidence="8">
    <location>
        <begin position="60"/>
        <end position="83"/>
    </location>
</feature>
<proteinExistence type="inferred from homology"/>
<feature type="transmembrane region" description="Helical" evidence="8">
    <location>
        <begin position="301"/>
        <end position="323"/>
    </location>
</feature>
<accession>A0A918SCB7</accession>
<keyword evidence="4" id="KW-1003">Cell membrane</keyword>
<feature type="transmembrane region" description="Helical" evidence="8">
    <location>
        <begin position="270"/>
        <end position="289"/>
    </location>
</feature>
<dbReference type="EMBL" id="BMXB01000002">
    <property type="protein sequence ID" value="GHA31576.1"/>
    <property type="molecule type" value="Genomic_DNA"/>
</dbReference>
<feature type="transmembrane region" description="Helical" evidence="8">
    <location>
        <begin position="31"/>
        <end position="48"/>
    </location>
</feature>
<feature type="transmembrane region" description="Helical" evidence="8">
    <location>
        <begin position="206"/>
        <end position="226"/>
    </location>
</feature>
<comment type="caution">
    <text evidence="9">The sequence shown here is derived from an EMBL/GenBank/DDBJ whole genome shotgun (WGS) entry which is preliminary data.</text>
</comment>
<keyword evidence="10" id="KW-1185">Reference proteome</keyword>
<evidence type="ECO:0000256" key="2">
    <source>
        <dbReference type="ARBA" id="ARBA00009773"/>
    </source>
</evidence>
<name>A0A918SCB7_9FLAO</name>
<dbReference type="PANTHER" id="PTHR21716:SF53">
    <property type="entry name" value="PERMEASE PERM-RELATED"/>
    <property type="match status" value="1"/>
</dbReference>
<keyword evidence="6 8" id="KW-1133">Transmembrane helix</keyword>
<organism evidence="9 10">
    <name type="scientific">Salinimicrobium marinum</name>
    <dbReference type="NCBI Taxonomy" id="680283"/>
    <lineage>
        <taxon>Bacteria</taxon>
        <taxon>Pseudomonadati</taxon>
        <taxon>Bacteroidota</taxon>
        <taxon>Flavobacteriia</taxon>
        <taxon>Flavobacteriales</taxon>
        <taxon>Flavobacteriaceae</taxon>
        <taxon>Salinimicrobium</taxon>
    </lineage>
</organism>
<dbReference type="AlphaFoldDB" id="A0A918SCB7"/>
<dbReference type="GO" id="GO:0005886">
    <property type="term" value="C:plasma membrane"/>
    <property type="evidence" value="ECO:0007669"/>
    <property type="project" value="UniProtKB-SubCell"/>
</dbReference>
<feature type="transmembrane region" description="Helical" evidence="8">
    <location>
        <begin position="330"/>
        <end position="349"/>
    </location>
</feature>
<evidence type="ECO:0000313" key="9">
    <source>
        <dbReference type="EMBL" id="GHA31576.1"/>
    </source>
</evidence>
<dbReference type="PANTHER" id="PTHR21716">
    <property type="entry name" value="TRANSMEMBRANE PROTEIN"/>
    <property type="match status" value="1"/>
</dbReference>
<comment type="subcellular location">
    <subcellularLocation>
        <location evidence="1">Cell membrane</location>
        <topology evidence="1">Multi-pass membrane protein</topology>
    </subcellularLocation>
</comment>
<feature type="transmembrane region" description="Helical" evidence="8">
    <location>
        <begin position="232"/>
        <end position="263"/>
    </location>
</feature>
<keyword evidence="3" id="KW-0813">Transport</keyword>
<reference evidence="9" key="2">
    <citation type="submission" date="2020-09" db="EMBL/GenBank/DDBJ databases">
        <authorList>
            <person name="Sun Q."/>
            <person name="Kim S."/>
        </authorList>
    </citation>
    <scope>NUCLEOTIDE SEQUENCE</scope>
    <source>
        <strain evidence="9">KCTC 12719</strain>
    </source>
</reference>
<reference evidence="9" key="1">
    <citation type="journal article" date="2014" name="Int. J. Syst. Evol. Microbiol.">
        <title>Complete genome sequence of Corynebacterium casei LMG S-19264T (=DSM 44701T), isolated from a smear-ripened cheese.</title>
        <authorList>
            <consortium name="US DOE Joint Genome Institute (JGI-PGF)"/>
            <person name="Walter F."/>
            <person name="Albersmeier A."/>
            <person name="Kalinowski J."/>
            <person name="Ruckert C."/>
        </authorList>
    </citation>
    <scope>NUCLEOTIDE SEQUENCE</scope>
    <source>
        <strain evidence="9">KCTC 12719</strain>
    </source>
</reference>
<gene>
    <name evidence="9" type="ORF">GCM10007103_11530</name>
</gene>
<evidence type="ECO:0000256" key="6">
    <source>
        <dbReference type="ARBA" id="ARBA00022989"/>
    </source>
</evidence>
<evidence type="ECO:0000256" key="1">
    <source>
        <dbReference type="ARBA" id="ARBA00004651"/>
    </source>
</evidence>
<dbReference type="Pfam" id="PF01594">
    <property type="entry name" value="AI-2E_transport"/>
    <property type="match status" value="1"/>
</dbReference>
<protein>
    <submittedName>
        <fullName evidence="9">AI-2E family transporter</fullName>
    </submittedName>
</protein>
<evidence type="ECO:0000256" key="8">
    <source>
        <dbReference type="SAM" id="Phobius"/>
    </source>
</evidence>
<evidence type="ECO:0000256" key="7">
    <source>
        <dbReference type="ARBA" id="ARBA00023136"/>
    </source>
</evidence>
<comment type="similarity">
    <text evidence="2">Belongs to the autoinducer-2 exporter (AI-2E) (TC 2.A.86) family.</text>
</comment>
<evidence type="ECO:0000256" key="3">
    <source>
        <dbReference type="ARBA" id="ARBA00022448"/>
    </source>
</evidence>
<keyword evidence="7 8" id="KW-0472">Membrane</keyword>
<evidence type="ECO:0000313" key="10">
    <source>
        <dbReference type="Proteomes" id="UP000610456"/>
    </source>
</evidence>
<dbReference type="Proteomes" id="UP000610456">
    <property type="component" value="Unassembled WGS sequence"/>
</dbReference>
<dbReference type="InterPro" id="IPR002549">
    <property type="entry name" value="AI-2E-like"/>
</dbReference>
<evidence type="ECO:0000256" key="4">
    <source>
        <dbReference type="ARBA" id="ARBA00022475"/>
    </source>
</evidence>